<feature type="transmembrane region" description="Helical" evidence="4">
    <location>
        <begin position="383"/>
        <end position="407"/>
    </location>
</feature>
<evidence type="ECO:0000259" key="5">
    <source>
        <dbReference type="Pfam" id="PF01494"/>
    </source>
</evidence>
<dbReference type="AlphaFoldDB" id="A0A8H3IIW5"/>
<dbReference type="OrthoDB" id="655030at2759"/>
<evidence type="ECO:0000256" key="2">
    <source>
        <dbReference type="ARBA" id="ARBA00022827"/>
    </source>
</evidence>
<keyword evidence="1" id="KW-0285">Flavoprotein</keyword>
<evidence type="ECO:0000256" key="4">
    <source>
        <dbReference type="SAM" id="Phobius"/>
    </source>
</evidence>
<keyword evidence="7" id="KW-1185">Reference proteome</keyword>
<proteinExistence type="predicted"/>
<dbReference type="Gene3D" id="3.50.50.60">
    <property type="entry name" value="FAD/NAD(P)-binding domain"/>
    <property type="match status" value="1"/>
</dbReference>
<dbReference type="GO" id="GO:0071949">
    <property type="term" value="F:FAD binding"/>
    <property type="evidence" value="ECO:0007669"/>
    <property type="project" value="InterPro"/>
</dbReference>
<feature type="domain" description="FAD-binding" evidence="5">
    <location>
        <begin position="4"/>
        <end position="358"/>
    </location>
</feature>
<accession>A0A8H3IIW5</accession>
<dbReference type="InterPro" id="IPR036188">
    <property type="entry name" value="FAD/NAD-bd_sf"/>
</dbReference>
<dbReference type="Proteomes" id="UP000664169">
    <property type="component" value="Unassembled WGS sequence"/>
</dbReference>
<reference evidence="6" key="1">
    <citation type="submission" date="2021-03" db="EMBL/GenBank/DDBJ databases">
        <authorList>
            <person name="Tagirdzhanova G."/>
        </authorList>
    </citation>
    <scope>NUCLEOTIDE SEQUENCE</scope>
</reference>
<dbReference type="GO" id="GO:0016491">
    <property type="term" value="F:oxidoreductase activity"/>
    <property type="evidence" value="ECO:0007669"/>
    <property type="project" value="UniProtKB-KW"/>
</dbReference>
<dbReference type="InterPro" id="IPR051704">
    <property type="entry name" value="FAD_aromatic-hydroxylase"/>
</dbReference>
<evidence type="ECO:0000256" key="1">
    <source>
        <dbReference type="ARBA" id="ARBA00022630"/>
    </source>
</evidence>
<protein>
    <recommendedName>
        <fullName evidence="5">FAD-binding domain-containing protein</fullName>
    </recommendedName>
</protein>
<dbReference type="EMBL" id="CAJPDQ010000018">
    <property type="protein sequence ID" value="CAF9922525.1"/>
    <property type="molecule type" value="Genomic_DNA"/>
</dbReference>
<organism evidence="6 7">
    <name type="scientific">Gomphillus americanus</name>
    <dbReference type="NCBI Taxonomy" id="1940652"/>
    <lineage>
        <taxon>Eukaryota</taxon>
        <taxon>Fungi</taxon>
        <taxon>Dikarya</taxon>
        <taxon>Ascomycota</taxon>
        <taxon>Pezizomycotina</taxon>
        <taxon>Lecanoromycetes</taxon>
        <taxon>OSLEUM clade</taxon>
        <taxon>Ostropomycetidae</taxon>
        <taxon>Ostropales</taxon>
        <taxon>Graphidaceae</taxon>
        <taxon>Gomphilloideae</taxon>
        <taxon>Gomphillus</taxon>
    </lineage>
</organism>
<keyword evidence="2" id="KW-0274">FAD</keyword>
<gene>
    <name evidence="6" type="ORF">GOMPHAMPRED_002595</name>
</gene>
<dbReference type="PANTHER" id="PTHR46865">
    <property type="entry name" value="OXIDOREDUCTASE-RELATED"/>
    <property type="match status" value="1"/>
</dbReference>
<sequence length="423" mass="45941">MSDLKVLIVGASIAGPMAAYWFAKAGADVTVIERFPELRSGGQNIDIRLTGVTVMRKIPGMEEAVRATLAPEEGFGMVNSKGTPIAIMRGTGNAEQQSLLSEFEIFRGDLSRVIFDLTKDNDKVKYVFGEQIASMEQQGDGPVKVTFINGLPNAEYDLVVACDGATSRTRAMGLECGTRDHINSIGAWVAYFSIKKDLLNGGKVALGVSAPGGINVSVGPDSLPGHNRAMLWSSHQNPDDPGMLEFRQAQKSGEEAIKQLAAKRFTGSGWRTEEVLEGMWKSNDFYASELCQVKTPSLFKGRFVLVGDAGYATGPTGTGTSLAIGGAYVLAGEIHRHKGDLTAGLKAYEERMRPIIKDMQVVPPGVLTFMAPQTAWGISIRNLIFRFVCWGMQLGTAMSWLISFWSAGFGKDKYNLPDYEWSE</sequence>
<dbReference type="PANTHER" id="PTHR46865:SF2">
    <property type="entry name" value="MONOOXYGENASE"/>
    <property type="match status" value="1"/>
</dbReference>
<name>A0A8H3IIW5_9LECA</name>
<evidence type="ECO:0000313" key="7">
    <source>
        <dbReference type="Proteomes" id="UP000664169"/>
    </source>
</evidence>
<keyword evidence="3" id="KW-0560">Oxidoreductase</keyword>
<keyword evidence="4" id="KW-1133">Transmembrane helix</keyword>
<dbReference type="SUPFAM" id="SSF51905">
    <property type="entry name" value="FAD/NAD(P)-binding domain"/>
    <property type="match status" value="1"/>
</dbReference>
<dbReference type="Gene3D" id="3.30.9.10">
    <property type="entry name" value="D-Amino Acid Oxidase, subunit A, domain 2"/>
    <property type="match status" value="1"/>
</dbReference>
<dbReference type="PRINTS" id="PR00420">
    <property type="entry name" value="RNGMNOXGNASE"/>
</dbReference>
<comment type="caution">
    <text evidence="6">The sequence shown here is derived from an EMBL/GenBank/DDBJ whole genome shotgun (WGS) entry which is preliminary data.</text>
</comment>
<dbReference type="Pfam" id="PF01494">
    <property type="entry name" value="FAD_binding_3"/>
    <property type="match status" value="1"/>
</dbReference>
<evidence type="ECO:0000256" key="3">
    <source>
        <dbReference type="ARBA" id="ARBA00023002"/>
    </source>
</evidence>
<dbReference type="InterPro" id="IPR002938">
    <property type="entry name" value="FAD-bd"/>
</dbReference>
<evidence type="ECO:0000313" key="6">
    <source>
        <dbReference type="EMBL" id="CAF9922525.1"/>
    </source>
</evidence>
<keyword evidence="4" id="KW-0812">Transmembrane</keyword>
<keyword evidence="4" id="KW-0472">Membrane</keyword>